<dbReference type="Proteomes" id="UP000717995">
    <property type="component" value="Unassembled WGS sequence"/>
</dbReference>
<dbReference type="RefSeq" id="WP_205349414.1">
    <property type="nucleotide sequence ID" value="NZ_JAFEUP010000005.1"/>
</dbReference>
<name>A0ABS2IIR7_9GAMM</name>
<feature type="chain" id="PRO_5046385052" evidence="2">
    <location>
        <begin position="25"/>
        <end position="327"/>
    </location>
</feature>
<feature type="signal peptide" evidence="2">
    <location>
        <begin position="1"/>
        <end position="24"/>
    </location>
</feature>
<feature type="region of interest" description="Disordered" evidence="1">
    <location>
        <begin position="118"/>
        <end position="169"/>
    </location>
</feature>
<accession>A0ABS2IIR7</accession>
<sequence length="327" mass="34498">MLSAKRLSTLCLFCLLPFGLPTQAEDAAQPAEPSAAPVERVGGEQSVDTASALQQRLPGEQQLQLQAGEESFLALWQPANVGTPSGVIVLVPGDGESADWPRAIGPLRRKLPDAGWHTLSLTLPDPQGAVPPVHDSPAAATDAASADASAPASEAAETAPASEAAADATAPAGFTAEQREAHAQRVLARIRAGIAAAEERQPKTIVLLGHGSGAYWAARYLAEQPSPRIQNLLLVAAEVPEGFTPTLDSLIPPLKLATGDFFYQDNPGDRRAALQRLQAAKRQQLPAYIQVAMKALPGNVAVEQEQLYRRIKGWLSLHIKAAQRPAG</sequence>
<dbReference type="Pfam" id="PF12048">
    <property type="entry name" value="DUF3530"/>
    <property type="match status" value="1"/>
</dbReference>
<dbReference type="SUPFAM" id="SSF53474">
    <property type="entry name" value="alpha/beta-Hydrolases"/>
    <property type="match status" value="1"/>
</dbReference>
<dbReference type="GO" id="GO:0016787">
    <property type="term" value="F:hydrolase activity"/>
    <property type="evidence" value="ECO:0007669"/>
    <property type="project" value="UniProtKB-KW"/>
</dbReference>
<gene>
    <name evidence="3" type="ORF">JQX08_16025</name>
</gene>
<dbReference type="EMBL" id="JAFEUP010000005">
    <property type="protein sequence ID" value="MBM7062219.1"/>
    <property type="molecule type" value="Genomic_DNA"/>
</dbReference>
<evidence type="ECO:0000313" key="4">
    <source>
        <dbReference type="Proteomes" id="UP000717995"/>
    </source>
</evidence>
<keyword evidence="3" id="KW-0378">Hydrolase</keyword>
<evidence type="ECO:0000256" key="1">
    <source>
        <dbReference type="SAM" id="MobiDB-lite"/>
    </source>
</evidence>
<comment type="caution">
    <text evidence="3">The sequence shown here is derived from an EMBL/GenBank/DDBJ whole genome shotgun (WGS) entry which is preliminary data.</text>
</comment>
<reference evidence="3 4" key="1">
    <citation type="submission" date="2021-02" db="EMBL/GenBank/DDBJ databases">
        <authorList>
            <person name="Lee D.-H."/>
        </authorList>
    </citation>
    <scope>NUCLEOTIDE SEQUENCE [LARGE SCALE GENOMIC DNA]</scope>
    <source>
        <strain evidence="3 4">UL073</strain>
    </source>
</reference>
<feature type="compositionally biased region" description="Low complexity" evidence="1">
    <location>
        <begin position="135"/>
        <end position="169"/>
    </location>
</feature>
<evidence type="ECO:0000256" key="2">
    <source>
        <dbReference type="SAM" id="SignalP"/>
    </source>
</evidence>
<dbReference type="InterPro" id="IPR029058">
    <property type="entry name" value="AB_hydrolase_fold"/>
</dbReference>
<organism evidence="3 4">
    <name type="scientific">Zestomonas insulae</name>
    <dbReference type="NCBI Taxonomy" id="2809017"/>
    <lineage>
        <taxon>Bacteria</taxon>
        <taxon>Pseudomonadati</taxon>
        <taxon>Pseudomonadota</taxon>
        <taxon>Gammaproteobacteria</taxon>
        <taxon>Pseudomonadales</taxon>
        <taxon>Pseudomonadaceae</taxon>
        <taxon>Zestomonas</taxon>
    </lineage>
</organism>
<protein>
    <submittedName>
        <fullName evidence="3">Alpha/beta hydrolase family protein</fullName>
    </submittedName>
</protein>
<evidence type="ECO:0000313" key="3">
    <source>
        <dbReference type="EMBL" id="MBM7062219.1"/>
    </source>
</evidence>
<proteinExistence type="predicted"/>
<dbReference type="InterPro" id="IPR022529">
    <property type="entry name" value="DUF3530"/>
</dbReference>
<dbReference type="Gene3D" id="3.40.50.1820">
    <property type="entry name" value="alpha/beta hydrolase"/>
    <property type="match status" value="1"/>
</dbReference>
<keyword evidence="4" id="KW-1185">Reference proteome</keyword>
<keyword evidence="2" id="KW-0732">Signal</keyword>